<dbReference type="EMBL" id="KN817521">
    <property type="protein sequence ID" value="KJA28665.1"/>
    <property type="molecule type" value="Genomic_DNA"/>
</dbReference>
<evidence type="ECO:0000313" key="5">
    <source>
        <dbReference type="Proteomes" id="UP000054270"/>
    </source>
</evidence>
<comment type="similarity">
    <text evidence="1">Belongs to the 'GDSL' lipolytic enzyme family.</text>
</comment>
<evidence type="ECO:0000256" key="3">
    <source>
        <dbReference type="SAM" id="SignalP"/>
    </source>
</evidence>
<dbReference type="AlphaFoldDB" id="A0A0D2QAP1"/>
<dbReference type="PANTHER" id="PTHR43695:SF1">
    <property type="entry name" value="RHAMNOGALACTURONAN ACETYLESTERASE"/>
    <property type="match status" value="1"/>
</dbReference>
<sequence>MRSSQLVTLCSVIAPFVHGQTVYLAGDPTMAKGGGGNGTDGWGQYLGQYLSVPVVDDAVAGCSARSYSDEGCFTTLINTVKSGDFVVIEFGHNDGSSGSVDNGRQDTFGSDKYYNHVYGHRF</sequence>
<gene>
    <name evidence="4" type="ORF">HYPSUDRAFT_62306</name>
</gene>
<dbReference type="OrthoDB" id="2141316at2759"/>
<reference evidence="5" key="1">
    <citation type="submission" date="2014-04" db="EMBL/GenBank/DDBJ databases">
        <title>Evolutionary Origins and Diversification of the Mycorrhizal Mutualists.</title>
        <authorList>
            <consortium name="DOE Joint Genome Institute"/>
            <consortium name="Mycorrhizal Genomics Consortium"/>
            <person name="Kohler A."/>
            <person name="Kuo A."/>
            <person name="Nagy L.G."/>
            <person name="Floudas D."/>
            <person name="Copeland A."/>
            <person name="Barry K.W."/>
            <person name="Cichocki N."/>
            <person name="Veneault-Fourrey C."/>
            <person name="LaButti K."/>
            <person name="Lindquist E.A."/>
            <person name="Lipzen A."/>
            <person name="Lundell T."/>
            <person name="Morin E."/>
            <person name="Murat C."/>
            <person name="Riley R."/>
            <person name="Ohm R."/>
            <person name="Sun H."/>
            <person name="Tunlid A."/>
            <person name="Henrissat B."/>
            <person name="Grigoriev I.V."/>
            <person name="Hibbett D.S."/>
            <person name="Martin F."/>
        </authorList>
    </citation>
    <scope>NUCLEOTIDE SEQUENCE [LARGE SCALE GENOMIC DNA]</scope>
    <source>
        <strain evidence="5">FD-334 SS-4</strain>
    </source>
</reference>
<dbReference type="PANTHER" id="PTHR43695">
    <property type="entry name" value="PUTATIVE (AFU_ORTHOLOGUE AFUA_2G17250)-RELATED"/>
    <property type="match status" value="1"/>
</dbReference>
<protein>
    <submittedName>
        <fullName evidence="4">Carbohydrate esterase family 12 protein</fullName>
    </submittedName>
</protein>
<feature type="chain" id="PRO_5002249237" evidence="3">
    <location>
        <begin position="20"/>
        <end position="122"/>
    </location>
</feature>
<evidence type="ECO:0000313" key="4">
    <source>
        <dbReference type="EMBL" id="KJA28665.1"/>
    </source>
</evidence>
<evidence type="ECO:0000256" key="1">
    <source>
        <dbReference type="ARBA" id="ARBA00008668"/>
    </source>
</evidence>
<dbReference type="Proteomes" id="UP000054270">
    <property type="component" value="Unassembled WGS sequence"/>
</dbReference>
<dbReference type="InterPro" id="IPR037459">
    <property type="entry name" value="RhgT-like"/>
</dbReference>
<evidence type="ECO:0000256" key="2">
    <source>
        <dbReference type="ARBA" id="ARBA00022801"/>
    </source>
</evidence>
<dbReference type="SUPFAM" id="SSF52266">
    <property type="entry name" value="SGNH hydrolase"/>
    <property type="match status" value="1"/>
</dbReference>
<feature type="signal peptide" evidence="3">
    <location>
        <begin position="1"/>
        <end position="19"/>
    </location>
</feature>
<keyword evidence="2" id="KW-0378">Hydrolase</keyword>
<keyword evidence="5" id="KW-1185">Reference proteome</keyword>
<proteinExistence type="inferred from homology"/>
<organism evidence="4 5">
    <name type="scientific">Hypholoma sublateritium (strain FD-334 SS-4)</name>
    <dbReference type="NCBI Taxonomy" id="945553"/>
    <lineage>
        <taxon>Eukaryota</taxon>
        <taxon>Fungi</taxon>
        <taxon>Dikarya</taxon>
        <taxon>Basidiomycota</taxon>
        <taxon>Agaricomycotina</taxon>
        <taxon>Agaricomycetes</taxon>
        <taxon>Agaricomycetidae</taxon>
        <taxon>Agaricales</taxon>
        <taxon>Agaricineae</taxon>
        <taxon>Strophariaceae</taxon>
        <taxon>Hypholoma</taxon>
    </lineage>
</organism>
<keyword evidence="3" id="KW-0732">Signal</keyword>
<dbReference type="STRING" id="945553.A0A0D2QAP1"/>
<dbReference type="InterPro" id="IPR036514">
    <property type="entry name" value="SGNH_hydro_sf"/>
</dbReference>
<dbReference type="GO" id="GO:0016787">
    <property type="term" value="F:hydrolase activity"/>
    <property type="evidence" value="ECO:0007669"/>
    <property type="project" value="UniProtKB-KW"/>
</dbReference>
<dbReference type="Gene3D" id="3.40.50.1110">
    <property type="entry name" value="SGNH hydrolase"/>
    <property type="match status" value="1"/>
</dbReference>
<accession>A0A0D2QAP1</accession>
<name>A0A0D2QAP1_HYPSF</name>